<keyword evidence="11" id="KW-0902">Two-component regulatory system</keyword>
<dbReference type="Pfam" id="PF00512">
    <property type="entry name" value="HisKA"/>
    <property type="match status" value="1"/>
</dbReference>
<evidence type="ECO:0000313" key="15">
    <source>
        <dbReference type="EMBL" id="ODJ86939.1"/>
    </source>
</evidence>
<dbReference type="InterPro" id="IPR003594">
    <property type="entry name" value="HATPase_dom"/>
</dbReference>
<keyword evidence="8" id="KW-0418">Kinase</keyword>
<dbReference type="PROSITE" id="PS50109">
    <property type="entry name" value="HIS_KIN"/>
    <property type="match status" value="1"/>
</dbReference>
<evidence type="ECO:0000256" key="11">
    <source>
        <dbReference type="ARBA" id="ARBA00023012"/>
    </source>
</evidence>
<dbReference type="SUPFAM" id="SSF55874">
    <property type="entry name" value="ATPase domain of HSP90 chaperone/DNA topoisomerase II/histidine kinase"/>
    <property type="match status" value="1"/>
</dbReference>
<evidence type="ECO:0000256" key="12">
    <source>
        <dbReference type="ARBA" id="ARBA00023136"/>
    </source>
</evidence>
<dbReference type="Proteomes" id="UP000094769">
    <property type="component" value="Unassembled WGS sequence"/>
</dbReference>
<keyword evidence="16" id="KW-1185">Reference proteome</keyword>
<dbReference type="Gene3D" id="3.30.565.10">
    <property type="entry name" value="Histidine kinase-like ATPase, C-terminal domain"/>
    <property type="match status" value="1"/>
</dbReference>
<keyword evidence="7" id="KW-0547">Nucleotide-binding</keyword>
<dbReference type="GO" id="GO:0005524">
    <property type="term" value="F:ATP binding"/>
    <property type="evidence" value="ECO:0007669"/>
    <property type="project" value="UniProtKB-KW"/>
</dbReference>
<dbReference type="PRINTS" id="PR00344">
    <property type="entry name" value="BCTRLSENSOR"/>
</dbReference>
<dbReference type="InterPro" id="IPR050428">
    <property type="entry name" value="TCS_sensor_his_kinase"/>
</dbReference>
<dbReference type="AlphaFoldDB" id="A0A7Z0VK06"/>
<evidence type="ECO:0000256" key="7">
    <source>
        <dbReference type="ARBA" id="ARBA00022741"/>
    </source>
</evidence>
<dbReference type="Pfam" id="PF02518">
    <property type="entry name" value="HATPase_c"/>
    <property type="match status" value="1"/>
</dbReference>
<dbReference type="InterPro" id="IPR003661">
    <property type="entry name" value="HisK_dim/P_dom"/>
</dbReference>
<sequence>MVVRSISLRLLLMLLVSMFLLWGTILYFTWWKAGSEINRVYNAELALVAQLLAVATEHESEEFDLDEYQTDLSESGYRFPLLFQVWSHENRLMIRGPEAPDFPLSGSIVDGYTDSEINGKGWRVYTMNLKNHDFRVQVARSHMTSQVLVRDFVVDVIKPLLIALPLSGILWLIVHQGLRPLREVTRLIRERDYDHLSPVHPTHVPKEIAGMLDALNGLLVRLKLAIDRNSRFTADVAHELRTPIAGMLVQLQSSKDGDKEAHGKSVFEQIKKGLSRLNHVINQLLVLSSIEPGKIRSNFTELDLDMLAQEVLADISPQALSKEIDMALECAEPVTMVGNRELIGLLLGNLVNNAIKFTPNKRHVTITIAHTDGGVAVTVEDEGPGIPDDKKKWVFERLNRLPGGTDTGAGLGLSIVKEICELHQGKISLNDPVQGEGLIVKLFFPGLRKP</sequence>
<dbReference type="SMART" id="SM00387">
    <property type="entry name" value="HATPase_c"/>
    <property type="match status" value="1"/>
</dbReference>
<evidence type="ECO:0000256" key="2">
    <source>
        <dbReference type="ARBA" id="ARBA00004141"/>
    </source>
</evidence>
<dbReference type="InterPro" id="IPR005467">
    <property type="entry name" value="His_kinase_dom"/>
</dbReference>
<name>A0A7Z0VK06_9GAMM</name>
<evidence type="ECO:0000256" key="9">
    <source>
        <dbReference type="ARBA" id="ARBA00022840"/>
    </source>
</evidence>
<comment type="catalytic activity">
    <reaction evidence="1">
        <text>ATP + protein L-histidine = ADP + protein N-phospho-L-histidine.</text>
        <dbReference type="EC" id="2.7.13.3"/>
    </reaction>
</comment>
<dbReference type="InterPro" id="IPR004358">
    <property type="entry name" value="Sig_transdc_His_kin-like_C"/>
</dbReference>
<dbReference type="GO" id="GO:0005886">
    <property type="term" value="C:plasma membrane"/>
    <property type="evidence" value="ECO:0007669"/>
    <property type="project" value="TreeGrafter"/>
</dbReference>
<keyword evidence="6 13" id="KW-0812">Transmembrane</keyword>
<keyword evidence="9" id="KW-0067">ATP-binding</keyword>
<feature type="transmembrane region" description="Helical" evidence="13">
    <location>
        <begin position="6"/>
        <end position="30"/>
    </location>
</feature>
<evidence type="ECO:0000256" key="10">
    <source>
        <dbReference type="ARBA" id="ARBA00022989"/>
    </source>
</evidence>
<dbReference type="CDD" id="cd00082">
    <property type="entry name" value="HisKA"/>
    <property type="match status" value="1"/>
</dbReference>
<keyword evidence="4" id="KW-0597">Phosphoprotein</keyword>
<dbReference type="Gene3D" id="1.10.287.130">
    <property type="match status" value="1"/>
</dbReference>
<dbReference type="InterPro" id="IPR013727">
    <property type="entry name" value="2CSK_N"/>
</dbReference>
<evidence type="ECO:0000256" key="6">
    <source>
        <dbReference type="ARBA" id="ARBA00022692"/>
    </source>
</evidence>
<dbReference type="SMART" id="SM00388">
    <property type="entry name" value="HisKA"/>
    <property type="match status" value="1"/>
</dbReference>
<evidence type="ECO:0000259" key="14">
    <source>
        <dbReference type="PROSITE" id="PS50109"/>
    </source>
</evidence>
<evidence type="ECO:0000256" key="3">
    <source>
        <dbReference type="ARBA" id="ARBA00012438"/>
    </source>
</evidence>
<comment type="subcellular location">
    <subcellularLocation>
        <location evidence="2">Membrane</location>
        <topology evidence="2">Multi-pass membrane protein</topology>
    </subcellularLocation>
</comment>
<gene>
    <name evidence="15" type="primary">qseC_1</name>
    <name evidence="15" type="ORF">CODIS_28970</name>
</gene>
<dbReference type="GO" id="GO:0000155">
    <property type="term" value="F:phosphorelay sensor kinase activity"/>
    <property type="evidence" value="ECO:0007669"/>
    <property type="project" value="InterPro"/>
</dbReference>
<comment type="caution">
    <text evidence="15">The sequence shown here is derived from an EMBL/GenBank/DDBJ whole genome shotgun (WGS) entry which is preliminary data.</text>
</comment>
<dbReference type="OrthoDB" id="9809766at2"/>
<dbReference type="PANTHER" id="PTHR45436">
    <property type="entry name" value="SENSOR HISTIDINE KINASE YKOH"/>
    <property type="match status" value="1"/>
</dbReference>
<dbReference type="PANTHER" id="PTHR45436:SF14">
    <property type="entry name" value="SENSOR PROTEIN QSEC"/>
    <property type="match status" value="1"/>
</dbReference>
<dbReference type="EC" id="2.7.13.3" evidence="3"/>
<protein>
    <recommendedName>
        <fullName evidence="3">histidine kinase</fullName>
        <ecNumber evidence="3">2.7.13.3</ecNumber>
    </recommendedName>
</protein>
<evidence type="ECO:0000256" key="4">
    <source>
        <dbReference type="ARBA" id="ARBA00022553"/>
    </source>
</evidence>
<evidence type="ECO:0000256" key="1">
    <source>
        <dbReference type="ARBA" id="ARBA00000085"/>
    </source>
</evidence>
<accession>A0A7Z0VK06</accession>
<evidence type="ECO:0000313" key="16">
    <source>
        <dbReference type="Proteomes" id="UP000094769"/>
    </source>
</evidence>
<keyword evidence="12 13" id="KW-0472">Membrane</keyword>
<keyword evidence="5 15" id="KW-0808">Transferase</keyword>
<evidence type="ECO:0000256" key="8">
    <source>
        <dbReference type="ARBA" id="ARBA00022777"/>
    </source>
</evidence>
<dbReference type="RefSeq" id="WP_069126351.1">
    <property type="nucleotide sequence ID" value="NZ_MARB01000016.1"/>
</dbReference>
<dbReference type="InterPro" id="IPR036890">
    <property type="entry name" value="HATPase_C_sf"/>
</dbReference>
<dbReference type="Pfam" id="PF08521">
    <property type="entry name" value="2CSK_N"/>
    <property type="match status" value="1"/>
</dbReference>
<dbReference type="SUPFAM" id="SSF47384">
    <property type="entry name" value="Homodimeric domain of signal transducing histidine kinase"/>
    <property type="match status" value="1"/>
</dbReference>
<reference evidence="15 16" key="1">
    <citation type="submission" date="2016-06" db="EMBL/GenBank/DDBJ databases">
        <title>Genome sequence of endosymbiont of Candidatus Endolucinida thiodiazotropha.</title>
        <authorList>
            <person name="Poehlein A."/>
            <person name="Koenig S."/>
            <person name="Heiden S.E."/>
            <person name="Thuermer A."/>
            <person name="Voget S."/>
            <person name="Daniel R."/>
            <person name="Markert S."/>
            <person name="Gros O."/>
            <person name="Schweder T."/>
        </authorList>
    </citation>
    <scope>NUCLEOTIDE SEQUENCE [LARGE SCALE GENOMIC DNA]</scope>
    <source>
        <strain evidence="15 16">COS</strain>
    </source>
</reference>
<evidence type="ECO:0000256" key="5">
    <source>
        <dbReference type="ARBA" id="ARBA00022679"/>
    </source>
</evidence>
<keyword evidence="10 13" id="KW-1133">Transmembrane helix</keyword>
<dbReference type="EMBL" id="MARB01000016">
    <property type="protein sequence ID" value="ODJ86939.1"/>
    <property type="molecule type" value="Genomic_DNA"/>
</dbReference>
<dbReference type="InterPro" id="IPR036097">
    <property type="entry name" value="HisK_dim/P_sf"/>
</dbReference>
<proteinExistence type="predicted"/>
<dbReference type="Gene3D" id="1.20.5.1040">
    <property type="entry name" value="Sensor protein qsec"/>
    <property type="match status" value="1"/>
</dbReference>
<feature type="domain" description="Histidine kinase" evidence="14">
    <location>
        <begin position="235"/>
        <end position="448"/>
    </location>
</feature>
<organism evidence="15 16">
    <name type="scientific">Candidatus Thiodiazotropha endolucinida</name>
    <dbReference type="NCBI Taxonomy" id="1655433"/>
    <lineage>
        <taxon>Bacteria</taxon>
        <taxon>Pseudomonadati</taxon>
        <taxon>Pseudomonadota</taxon>
        <taxon>Gammaproteobacteria</taxon>
        <taxon>Chromatiales</taxon>
        <taxon>Sedimenticolaceae</taxon>
        <taxon>Candidatus Thiodiazotropha</taxon>
    </lineage>
</organism>
<feature type="transmembrane region" description="Helical" evidence="13">
    <location>
        <begin position="152"/>
        <end position="174"/>
    </location>
</feature>
<evidence type="ECO:0000256" key="13">
    <source>
        <dbReference type="SAM" id="Phobius"/>
    </source>
</evidence>